<proteinExistence type="predicted"/>
<feature type="transmembrane region" description="Helical" evidence="1">
    <location>
        <begin position="352"/>
        <end position="374"/>
    </location>
</feature>
<dbReference type="PANTHER" id="PTHR30590">
    <property type="entry name" value="INNER MEMBRANE PROTEIN"/>
    <property type="match status" value="1"/>
</dbReference>
<feature type="transmembrane region" description="Helical" evidence="1">
    <location>
        <begin position="380"/>
        <end position="400"/>
    </location>
</feature>
<evidence type="ECO:0000259" key="2">
    <source>
        <dbReference type="Pfam" id="PF04235"/>
    </source>
</evidence>
<sequence>MGEQSAAPARDRIEALDFVRGAALLGILLLNITGFGLPDSYVNPANAGGSSGPDLWSWIVIQVGFEGTQRALFAILFGAGAILFTRNLEAKGGDSAPLWFRRNFWLIVFGMVNGYLLLWFGDILFSYGVIAFGLYAFRHMAPKRLLALGLAMLVASAAWNLWDATLMLNAERAARPAIEAQAAGEELSPAQTAALERWDAERVEYESSADSMQADIKARTQGYAAAFPYLARITYYFQTWGLIRYFFDAFGMMLIGMGLFGLGVLTLERPGSVYLAMVAIGYGIGIPVNIIETKHVIDGAFAASAFAEANISYDLGRLPLTMGHLGLLLLFVRLGAIPALRRALAAVGRMALTSYMMQSAICGILFLGLGWYGQLQRHELYYIVAAIWAFQIAFAVLWLARFRFGPMEYVWRWLTYGARPPMKR</sequence>
<gene>
    <name evidence="3" type="ORF">SAMN06295910_1574</name>
</gene>
<evidence type="ECO:0000256" key="1">
    <source>
        <dbReference type="SAM" id="Phobius"/>
    </source>
</evidence>
<feature type="transmembrane region" description="Helical" evidence="1">
    <location>
        <begin position="104"/>
        <end position="137"/>
    </location>
</feature>
<evidence type="ECO:0000313" key="3">
    <source>
        <dbReference type="EMBL" id="SMF67932.1"/>
    </source>
</evidence>
<feature type="transmembrane region" description="Helical" evidence="1">
    <location>
        <begin position="144"/>
        <end position="162"/>
    </location>
</feature>
<keyword evidence="1" id="KW-0472">Membrane</keyword>
<feature type="transmembrane region" description="Helical" evidence="1">
    <location>
        <begin position="58"/>
        <end position="84"/>
    </location>
</feature>
<dbReference type="Pfam" id="PF04235">
    <property type="entry name" value="DUF418"/>
    <property type="match status" value="1"/>
</dbReference>
<organism evidence="3 4">
    <name type="scientific">Allosphingosinicella indica</name>
    <dbReference type="NCBI Taxonomy" id="941907"/>
    <lineage>
        <taxon>Bacteria</taxon>
        <taxon>Pseudomonadati</taxon>
        <taxon>Pseudomonadota</taxon>
        <taxon>Alphaproteobacteria</taxon>
        <taxon>Sphingomonadales</taxon>
        <taxon>Sphingomonadaceae</taxon>
        <taxon>Allosphingosinicella</taxon>
    </lineage>
</organism>
<feature type="transmembrane region" description="Helical" evidence="1">
    <location>
        <begin position="245"/>
        <end position="265"/>
    </location>
</feature>
<feature type="transmembrane region" description="Helical" evidence="1">
    <location>
        <begin position="18"/>
        <end position="37"/>
    </location>
</feature>
<dbReference type="Proteomes" id="UP000192934">
    <property type="component" value="Chromosome I"/>
</dbReference>
<dbReference type="AlphaFoldDB" id="A0A1X7GET3"/>
<feature type="transmembrane region" description="Helical" evidence="1">
    <location>
        <begin position="272"/>
        <end position="291"/>
    </location>
</feature>
<feature type="transmembrane region" description="Helical" evidence="1">
    <location>
        <begin position="322"/>
        <end position="340"/>
    </location>
</feature>
<dbReference type="InterPro" id="IPR007349">
    <property type="entry name" value="DUF418"/>
</dbReference>
<evidence type="ECO:0000313" key="4">
    <source>
        <dbReference type="Proteomes" id="UP000192934"/>
    </source>
</evidence>
<name>A0A1X7GET3_9SPHN</name>
<dbReference type="STRING" id="941907.SAMN06295910_1574"/>
<accession>A0A1X7GET3</accession>
<keyword evidence="1" id="KW-0812">Transmembrane</keyword>
<dbReference type="InterPro" id="IPR052529">
    <property type="entry name" value="Bact_Transport_Assoc"/>
</dbReference>
<dbReference type="EMBL" id="LT840185">
    <property type="protein sequence ID" value="SMF67932.1"/>
    <property type="molecule type" value="Genomic_DNA"/>
</dbReference>
<keyword evidence="1" id="KW-1133">Transmembrane helix</keyword>
<dbReference type="RefSeq" id="WP_172840842.1">
    <property type="nucleotide sequence ID" value="NZ_LT840185.1"/>
</dbReference>
<reference evidence="4" key="1">
    <citation type="submission" date="2017-04" db="EMBL/GenBank/DDBJ databases">
        <authorList>
            <person name="Varghese N."/>
            <person name="Submissions S."/>
        </authorList>
    </citation>
    <scope>NUCLEOTIDE SEQUENCE [LARGE SCALE GENOMIC DNA]</scope>
    <source>
        <strain evidence="4">Dd16</strain>
    </source>
</reference>
<keyword evidence="4" id="KW-1185">Reference proteome</keyword>
<dbReference type="PANTHER" id="PTHR30590:SF2">
    <property type="entry name" value="INNER MEMBRANE PROTEIN"/>
    <property type="match status" value="1"/>
</dbReference>
<feature type="domain" description="DUF418" evidence="2">
    <location>
        <begin position="264"/>
        <end position="417"/>
    </location>
</feature>
<protein>
    <recommendedName>
        <fullName evidence="2">DUF418 domain-containing protein</fullName>
    </recommendedName>
</protein>